<protein>
    <recommendedName>
        <fullName evidence="5">Extracellular membrane protein CFEM domain-containing protein</fullName>
    </recommendedName>
</protein>
<feature type="chain" id="PRO_5042055686" description="Extracellular membrane protein CFEM domain-containing protein" evidence="2">
    <location>
        <begin position="29"/>
        <end position="781"/>
    </location>
</feature>
<evidence type="ECO:0000313" key="4">
    <source>
        <dbReference type="Proteomes" id="UP001187682"/>
    </source>
</evidence>
<comment type="caution">
    <text evidence="3">The sequence shown here is derived from an EMBL/GenBank/DDBJ whole genome shotgun (WGS) entry which is preliminary data.</text>
</comment>
<keyword evidence="4" id="KW-1185">Reference proteome</keyword>
<feature type="compositionally biased region" description="Low complexity" evidence="1">
    <location>
        <begin position="738"/>
        <end position="749"/>
    </location>
</feature>
<reference evidence="3" key="1">
    <citation type="submission" date="2018-03" db="EMBL/GenBank/DDBJ databases">
        <authorList>
            <person name="Guldener U."/>
        </authorList>
    </citation>
    <scope>NUCLEOTIDE SEQUENCE</scope>
</reference>
<evidence type="ECO:0000256" key="1">
    <source>
        <dbReference type="SAM" id="MobiDB-lite"/>
    </source>
</evidence>
<feature type="compositionally biased region" description="Polar residues" evidence="1">
    <location>
        <begin position="557"/>
        <end position="567"/>
    </location>
</feature>
<feature type="signal peptide" evidence="2">
    <location>
        <begin position="1"/>
        <end position="28"/>
    </location>
</feature>
<feature type="region of interest" description="Disordered" evidence="1">
    <location>
        <begin position="513"/>
        <end position="781"/>
    </location>
</feature>
<accession>A0AAE8MQT2</accession>
<dbReference type="Proteomes" id="UP001187682">
    <property type="component" value="Unassembled WGS sequence"/>
</dbReference>
<feature type="compositionally biased region" description="Pro residues" evidence="1">
    <location>
        <begin position="573"/>
        <end position="584"/>
    </location>
</feature>
<evidence type="ECO:0000256" key="2">
    <source>
        <dbReference type="SAM" id="SignalP"/>
    </source>
</evidence>
<dbReference type="AlphaFoldDB" id="A0AAE8MQT2"/>
<evidence type="ECO:0000313" key="3">
    <source>
        <dbReference type="EMBL" id="SPN97742.1"/>
    </source>
</evidence>
<feature type="region of interest" description="Disordered" evidence="1">
    <location>
        <begin position="151"/>
        <end position="217"/>
    </location>
</feature>
<feature type="compositionally biased region" description="Low complexity" evidence="1">
    <location>
        <begin position="590"/>
        <end position="602"/>
    </location>
</feature>
<feature type="compositionally biased region" description="Low complexity" evidence="1">
    <location>
        <begin position="513"/>
        <end position="533"/>
    </location>
</feature>
<feature type="compositionally biased region" description="Pro residues" evidence="1">
    <location>
        <begin position="692"/>
        <end position="708"/>
    </location>
</feature>
<keyword evidence="2" id="KW-0732">Signal</keyword>
<feature type="compositionally biased region" description="Polar residues" evidence="1">
    <location>
        <begin position="659"/>
        <end position="668"/>
    </location>
</feature>
<gene>
    <name evidence="3" type="ORF">DNG_01256</name>
</gene>
<sequence length="781" mass="81441">MATKRRLLPSPRTTALLLPLLLITRAHAHKDSGNTVSSDVASLVPACAQECLASFVDGNFPGLDCSKAGSSLECVCGHTGASGFTVGEGAVQCLLAAKSVGICTGHDVDKTVMDQGYSICHGQPNYVRPTHSTIQATLSLDRSSRLLVPAPTLTTTFPPSSPTASAPTIDVPTTTTSPVTASSSTSKISSGRPTETGTTSSPNDAEEAEEARSGPSNGLNTAEIAGLAAGLVTAFAIALLTICLARRRRKKHYPDIETSFFMPREKLKSLSRRFTIRPTGHNISAPLHGSPNRPPAEFPMGQHGPVPGNRPRTFIFPKSAQPTTANVARNLPRRTPTASPVAGLAVTAAAAVPLGANLSEPKRANPSESRPGSQGRPVLSLAIPKDTINPARTRTRKQKPAPKRADPSTKVPVTSPAMRPEIAARNVPVSSPPKPTVRVVEDDSPLTEFEEDGRDSPVQIWRPPSAAPNSAAAALYVADKFGNWVLADERQKKRISLAELEGSSPVISRGAGSAFAAGPSAATAATTARAPNPGGAGLRPPAEIYRQGETRKEMASAASSVYSTDDSAWNPSNAPPIPANPLVPKPLATRQAQRQPGAAGPASRPRYSPVLNPFLDENGVSPVRATFVTPLGPRPRAPGQGSTPRSPARGGAQPPRQFARSSPGQPSPTLGALSKPVAPIYAANYSQRTPRTPQPPPSTYAPAAPPPSTFASAGPSAYQPSPTSSLLAKRLGHEKAASLSLRGSEISSRSGGGGGQLPSTPNWKPLLTPERRGEDLYLSLR</sequence>
<name>A0AAE8MQT2_9PEZI</name>
<evidence type="ECO:0008006" key="5">
    <source>
        <dbReference type="Google" id="ProtNLM"/>
    </source>
</evidence>
<feature type="compositionally biased region" description="Basic residues" evidence="1">
    <location>
        <begin position="393"/>
        <end position="402"/>
    </location>
</feature>
<feature type="region of interest" description="Disordered" evidence="1">
    <location>
        <begin position="357"/>
        <end position="465"/>
    </location>
</feature>
<organism evidence="3 4">
    <name type="scientific">Cephalotrichum gorgonifer</name>
    <dbReference type="NCBI Taxonomy" id="2041049"/>
    <lineage>
        <taxon>Eukaryota</taxon>
        <taxon>Fungi</taxon>
        <taxon>Dikarya</taxon>
        <taxon>Ascomycota</taxon>
        <taxon>Pezizomycotina</taxon>
        <taxon>Sordariomycetes</taxon>
        <taxon>Hypocreomycetidae</taxon>
        <taxon>Microascales</taxon>
        <taxon>Microascaceae</taxon>
        <taxon>Cephalotrichum</taxon>
    </lineage>
</organism>
<feature type="compositionally biased region" description="Acidic residues" evidence="1">
    <location>
        <begin position="442"/>
        <end position="453"/>
    </location>
</feature>
<dbReference type="EMBL" id="ONZQ02000001">
    <property type="protein sequence ID" value="SPN97742.1"/>
    <property type="molecule type" value="Genomic_DNA"/>
</dbReference>
<proteinExistence type="predicted"/>
<feature type="compositionally biased region" description="Low complexity" evidence="1">
    <location>
        <begin position="151"/>
        <end position="194"/>
    </location>
</feature>